<name>A0A378WU10_9NEIS</name>
<proteinExistence type="predicted"/>
<organism evidence="1 2">
    <name type="scientific">Neisseria zoodegmatis</name>
    <dbReference type="NCBI Taxonomy" id="326523"/>
    <lineage>
        <taxon>Bacteria</taxon>
        <taxon>Pseudomonadati</taxon>
        <taxon>Pseudomonadota</taxon>
        <taxon>Betaproteobacteria</taxon>
        <taxon>Neisseriales</taxon>
        <taxon>Neisseriaceae</taxon>
        <taxon>Neisseria</taxon>
    </lineage>
</organism>
<accession>A0A378WU10</accession>
<dbReference type="EMBL" id="UGRS01000002">
    <property type="protein sequence ID" value="SUA44619.1"/>
    <property type="molecule type" value="Genomic_DNA"/>
</dbReference>
<gene>
    <name evidence="1" type="ORF">NCTC12229_02119</name>
</gene>
<dbReference type="OrthoDB" id="8604224at2"/>
<evidence type="ECO:0000313" key="1">
    <source>
        <dbReference type="EMBL" id="SUA44619.1"/>
    </source>
</evidence>
<reference evidence="1 2" key="1">
    <citation type="submission" date="2018-06" db="EMBL/GenBank/DDBJ databases">
        <authorList>
            <consortium name="Pathogen Informatics"/>
            <person name="Doyle S."/>
        </authorList>
    </citation>
    <scope>NUCLEOTIDE SEQUENCE [LARGE SCALE GENOMIC DNA]</scope>
    <source>
        <strain evidence="1 2">NCTC12229</strain>
    </source>
</reference>
<evidence type="ECO:0008006" key="3">
    <source>
        <dbReference type="Google" id="ProtNLM"/>
    </source>
</evidence>
<sequence>MLNSEQYQTALQQIEALISHLRQHQSTDCALAEKEDALLIRLADWKTDLKPGNHKAIAEIGRYYQQLILSGGQA</sequence>
<evidence type="ECO:0000313" key="2">
    <source>
        <dbReference type="Proteomes" id="UP000254055"/>
    </source>
</evidence>
<protein>
    <recommendedName>
        <fullName evidence="3">Branched-chain amino acid ABC transporter</fullName>
    </recommendedName>
</protein>
<dbReference type="Proteomes" id="UP000254055">
    <property type="component" value="Unassembled WGS sequence"/>
</dbReference>
<dbReference type="AlphaFoldDB" id="A0A378WU10"/>